<organism evidence="3 4">
    <name type="scientific">Papaver atlanticum</name>
    <dbReference type="NCBI Taxonomy" id="357466"/>
    <lineage>
        <taxon>Eukaryota</taxon>
        <taxon>Viridiplantae</taxon>
        <taxon>Streptophyta</taxon>
        <taxon>Embryophyta</taxon>
        <taxon>Tracheophyta</taxon>
        <taxon>Spermatophyta</taxon>
        <taxon>Magnoliopsida</taxon>
        <taxon>Ranunculales</taxon>
        <taxon>Papaveraceae</taxon>
        <taxon>Papaveroideae</taxon>
        <taxon>Papaver</taxon>
    </lineage>
</organism>
<dbReference type="Gene3D" id="2.60.210.10">
    <property type="entry name" value="Apoptosis, Tumor Necrosis Factor Receptor Associated Protein 2, Chain A"/>
    <property type="match status" value="1"/>
</dbReference>
<dbReference type="PROSITE" id="PS50144">
    <property type="entry name" value="MATH"/>
    <property type="match status" value="1"/>
</dbReference>
<protein>
    <recommendedName>
        <fullName evidence="2">MATH domain-containing protein</fullName>
    </recommendedName>
</protein>
<name>A0AAD4X6P9_9MAGN</name>
<dbReference type="PANTHER" id="PTHR46236">
    <property type="entry name" value="TRAF-LIKE SUPERFAMILY PROTEIN"/>
    <property type="match status" value="1"/>
</dbReference>
<comment type="caution">
    <text evidence="3">The sequence shown here is derived from an EMBL/GenBank/DDBJ whole genome shotgun (WGS) entry which is preliminary data.</text>
</comment>
<accession>A0AAD4X6P9</accession>
<dbReference type="SUPFAM" id="SSF49599">
    <property type="entry name" value="TRAF domain-like"/>
    <property type="match status" value="1"/>
</dbReference>
<dbReference type="InterPro" id="IPR050804">
    <property type="entry name" value="MCC"/>
</dbReference>
<evidence type="ECO:0000313" key="3">
    <source>
        <dbReference type="EMBL" id="KAI3857557.1"/>
    </source>
</evidence>
<dbReference type="EMBL" id="JAJJMB010014829">
    <property type="protein sequence ID" value="KAI3857557.1"/>
    <property type="molecule type" value="Genomic_DNA"/>
</dbReference>
<feature type="domain" description="MATH" evidence="2">
    <location>
        <begin position="1"/>
        <end position="111"/>
    </location>
</feature>
<evidence type="ECO:0000313" key="4">
    <source>
        <dbReference type="Proteomes" id="UP001202328"/>
    </source>
</evidence>
<keyword evidence="4" id="KW-1185">Reference proteome</keyword>
<keyword evidence="1" id="KW-0175">Coiled coil</keyword>
<gene>
    <name evidence="3" type="ORF">MKW98_028821</name>
</gene>
<dbReference type="InterPro" id="IPR008974">
    <property type="entry name" value="TRAF-like"/>
</dbReference>
<dbReference type="CDD" id="cd00121">
    <property type="entry name" value="MATH"/>
    <property type="match status" value="1"/>
</dbReference>
<sequence>MNQDGIYSDTFSIGTSKWQLRVYPKGLGYLGKGFLSLFISSIDSESVHAKISMAVVSQTTLGLEVRKEMEHLFPDHINNSVGSFEFIKLDELDEATNGYIQDDSINIAVEITCD</sequence>
<dbReference type="Pfam" id="PF22486">
    <property type="entry name" value="MATH_2"/>
    <property type="match status" value="1"/>
</dbReference>
<evidence type="ECO:0000256" key="1">
    <source>
        <dbReference type="ARBA" id="ARBA00023054"/>
    </source>
</evidence>
<evidence type="ECO:0000259" key="2">
    <source>
        <dbReference type="PROSITE" id="PS50144"/>
    </source>
</evidence>
<reference evidence="3" key="1">
    <citation type="submission" date="2022-04" db="EMBL/GenBank/DDBJ databases">
        <title>A functionally conserved STORR gene fusion in Papaver species that diverged 16.8 million years ago.</title>
        <authorList>
            <person name="Catania T."/>
        </authorList>
    </citation>
    <scope>NUCLEOTIDE SEQUENCE</scope>
    <source>
        <strain evidence="3">S-188037</strain>
    </source>
</reference>
<dbReference type="PANTHER" id="PTHR46236:SF35">
    <property type="entry name" value="MATH DOMAIN-CONTAINING PROTEIN"/>
    <property type="match status" value="1"/>
</dbReference>
<dbReference type="AlphaFoldDB" id="A0AAD4X6P9"/>
<proteinExistence type="predicted"/>
<dbReference type="InterPro" id="IPR002083">
    <property type="entry name" value="MATH/TRAF_dom"/>
</dbReference>
<dbReference type="Proteomes" id="UP001202328">
    <property type="component" value="Unassembled WGS sequence"/>
</dbReference>